<sequence>MVAMKDERMGQDHSDIVAAVGRELSALLVDFRATVNACAEAFDADLQPAAYQVAVLLSARGAAKAGALAGKLAMDKSAVSRLAKSLCGAGLAMATPDPADGRGVLYSLTEKGEAQIRAANLVKVDAYYARIEGWRDQDLAQFAHLLRKFNQV</sequence>
<comment type="caution">
    <text evidence="2">The sequence shown here is derived from an EMBL/GenBank/DDBJ whole genome shotgun (WGS) entry which is preliminary data.</text>
</comment>
<reference evidence="2 3" key="1">
    <citation type="journal article" date="2015" name="G3 (Bethesda)">
        <title>Insights into Ongoing Evolution of the Hexachlorocyclohexane Catabolic Pathway from Comparative Genomics of Ten Sphingomonadaceae Strains.</title>
        <authorList>
            <person name="Pearce S.L."/>
            <person name="Oakeshott J.G."/>
            <person name="Pandey G."/>
        </authorList>
    </citation>
    <scope>NUCLEOTIDE SEQUENCE [LARGE SCALE GENOMIC DNA]</scope>
    <source>
        <strain evidence="2 3">LL02</strain>
    </source>
</reference>
<dbReference type="Proteomes" id="UP000052268">
    <property type="component" value="Unassembled WGS sequence"/>
</dbReference>
<dbReference type="Pfam" id="PF12802">
    <property type="entry name" value="MarR_2"/>
    <property type="match status" value="1"/>
</dbReference>
<proteinExistence type="predicted"/>
<keyword evidence="3" id="KW-1185">Reference proteome</keyword>
<dbReference type="SUPFAM" id="SSF46785">
    <property type="entry name" value="Winged helix' DNA-binding domain"/>
    <property type="match status" value="1"/>
</dbReference>
<dbReference type="InterPro" id="IPR000835">
    <property type="entry name" value="HTH_MarR-typ"/>
</dbReference>
<dbReference type="SMART" id="SM00347">
    <property type="entry name" value="HTH_MARR"/>
    <property type="match status" value="1"/>
</dbReference>
<dbReference type="InterPro" id="IPR039422">
    <property type="entry name" value="MarR/SlyA-like"/>
</dbReference>
<evidence type="ECO:0000313" key="2">
    <source>
        <dbReference type="EMBL" id="KMS55970.1"/>
    </source>
</evidence>
<dbReference type="PATRIC" id="fig|1114963.3.peg.1433"/>
<dbReference type="EMBL" id="JACU01000004">
    <property type="protein sequence ID" value="KMS55970.1"/>
    <property type="molecule type" value="Genomic_DNA"/>
</dbReference>
<dbReference type="PROSITE" id="PS50995">
    <property type="entry name" value="HTH_MARR_2"/>
    <property type="match status" value="1"/>
</dbReference>
<dbReference type="AlphaFoldDB" id="A0A0J8AN62"/>
<evidence type="ECO:0000259" key="1">
    <source>
        <dbReference type="PROSITE" id="PS50995"/>
    </source>
</evidence>
<dbReference type="InterPro" id="IPR036388">
    <property type="entry name" value="WH-like_DNA-bd_sf"/>
</dbReference>
<evidence type="ECO:0000313" key="3">
    <source>
        <dbReference type="Proteomes" id="UP000052268"/>
    </source>
</evidence>
<gene>
    <name evidence="2" type="ORF">V474_13155</name>
</gene>
<dbReference type="PANTHER" id="PTHR33164">
    <property type="entry name" value="TRANSCRIPTIONAL REGULATOR, MARR FAMILY"/>
    <property type="match status" value="1"/>
</dbReference>
<dbReference type="GO" id="GO:0006950">
    <property type="term" value="P:response to stress"/>
    <property type="evidence" value="ECO:0007669"/>
    <property type="project" value="TreeGrafter"/>
</dbReference>
<dbReference type="Gene3D" id="1.10.10.10">
    <property type="entry name" value="Winged helix-like DNA-binding domain superfamily/Winged helix DNA-binding domain"/>
    <property type="match status" value="1"/>
</dbReference>
<feature type="domain" description="HTH marR-type" evidence="1">
    <location>
        <begin position="13"/>
        <end position="151"/>
    </location>
</feature>
<dbReference type="GO" id="GO:0003700">
    <property type="term" value="F:DNA-binding transcription factor activity"/>
    <property type="evidence" value="ECO:0007669"/>
    <property type="project" value="InterPro"/>
</dbReference>
<accession>A0A0J8AN62</accession>
<dbReference type="InterPro" id="IPR036390">
    <property type="entry name" value="WH_DNA-bd_sf"/>
</dbReference>
<organism evidence="2 3">
    <name type="scientific">Novosphingobium barchaimii LL02</name>
    <dbReference type="NCBI Taxonomy" id="1114963"/>
    <lineage>
        <taxon>Bacteria</taxon>
        <taxon>Pseudomonadati</taxon>
        <taxon>Pseudomonadota</taxon>
        <taxon>Alphaproteobacteria</taxon>
        <taxon>Sphingomonadales</taxon>
        <taxon>Sphingomonadaceae</taxon>
        <taxon>Novosphingobium</taxon>
    </lineage>
</organism>
<dbReference type="PANTHER" id="PTHR33164:SF57">
    <property type="entry name" value="MARR-FAMILY TRANSCRIPTIONAL REGULATOR"/>
    <property type="match status" value="1"/>
</dbReference>
<name>A0A0J8AN62_9SPHN</name>
<protein>
    <submittedName>
        <fullName evidence="2">ArsR family transcriptional regulator</fullName>
    </submittedName>
</protein>